<sequence>MNKQKQYEMLYIPSQFGMIKVYIYGFKRDGKTGRVFIVLNGIKVNGKGIHKKQTLISTLTKFNEKIKA</sequence>
<organism evidence="1 2">
    <name type="scientific">Pradoshia eiseniae</name>
    <dbReference type="NCBI Taxonomy" id="2064768"/>
    <lineage>
        <taxon>Bacteria</taxon>
        <taxon>Bacillati</taxon>
        <taxon>Bacillota</taxon>
        <taxon>Bacilli</taxon>
        <taxon>Bacillales</taxon>
        <taxon>Bacillaceae</taxon>
        <taxon>Pradoshia</taxon>
    </lineage>
</organism>
<proteinExistence type="predicted"/>
<reference evidence="1 2" key="1">
    <citation type="submission" date="2017-12" db="EMBL/GenBank/DDBJ databases">
        <title>Taxonomic description and draft genome of Pradoshia cofamensis Gen. nov., sp. nov., a thermotolerant bacillale isolated from anterior gut of earthworm Eisenia fetida.</title>
        <authorList>
            <person name="Saha T."/>
            <person name="Chakraborty R."/>
        </authorList>
    </citation>
    <scope>NUCLEOTIDE SEQUENCE [LARGE SCALE GENOMIC DNA]</scope>
    <source>
        <strain evidence="1 2">EAG3</strain>
    </source>
</reference>
<comment type="caution">
    <text evidence="1">The sequence shown here is derived from an EMBL/GenBank/DDBJ whole genome shotgun (WGS) entry which is preliminary data.</text>
</comment>
<evidence type="ECO:0000313" key="2">
    <source>
        <dbReference type="Proteomes" id="UP000239663"/>
    </source>
</evidence>
<keyword evidence="2" id="KW-1185">Reference proteome</keyword>
<dbReference type="AlphaFoldDB" id="A0A2S7MYY7"/>
<dbReference type="EMBL" id="PKOZ01000006">
    <property type="protein sequence ID" value="PQD94980.1"/>
    <property type="molecule type" value="Genomic_DNA"/>
</dbReference>
<dbReference type="Proteomes" id="UP000239663">
    <property type="component" value="Unassembled WGS sequence"/>
</dbReference>
<protein>
    <submittedName>
        <fullName evidence="1">Uncharacterized protein</fullName>
    </submittedName>
</protein>
<gene>
    <name evidence="1" type="ORF">CYL18_11645</name>
</gene>
<accession>A0A2S7MYY7</accession>
<dbReference type="OrthoDB" id="2361617at2"/>
<name>A0A2S7MYY7_9BACI</name>
<dbReference type="RefSeq" id="WP_104849685.1">
    <property type="nucleotide sequence ID" value="NZ_PKOZ01000006.1"/>
</dbReference>
<evidence type="ECO:0000313" key="1">
    <source>
        <dbReference type="EMBL" id="PQD94980.1"/>
    </source>
</evidence>